<dbReference type="Proteomes" id="UP001150603">
    <property type="component" value="Unassembled WGS sequence"/>
</dbReference>
<sequence length="1170" mass="125639">VVRDHFSKVQASGGQSTSTRIIVFSQYRGSVSEIVSVLSRLRPQVSCEPFIGQSSSSSISTPASGSRGRGGGRGGGWRGGWGRGRGRGSGGGSSNHGGYNRNAPTDSEDTDDIPPELLGEQGSRGQTQKEQLAVLDRFRNGQTNVIVATCVGEEGLDIGEVDLIINYDAPGSPIRLLQRIGRTGRARRGTVILFLAKDTREENTYKKAQREYKSVQQKIATGKGLLLRNEISPPMVPPGLPTGPPACREVNVSKDDIARAAAEMDHGSTTKTGRTKATATGTRAKRKKQGVGAGVDMDEMAEFVWLANKYRDDSAHGHARSNGFTSAASVANGATQLFVPGSEKTSVSRMLDRGVAWQSRASPSCLVAHTQRSDVYWRIMSGIESARFSHDLGSPTDQSQPSSSKGRFHMPGTTPALLDAGKAYANIPLKTICNEAKRTATHQLAPRQKPKKPKLSLNKADTSDFESAISLISDDDDNDELEDIDRVLSKPATAPRAPKIADMFKLPPPPPQTGRQVLPEPDLPKKSLGDDNAMLIDSSPLENSFLLKLAHKQPSAPPSPPQRSGEATPALPQPKKPASARTSTKRKKTTPASGSTAASAKRHRESSASIDVHASQRNLHEALDKAAKSGRTKRVFNWSMSFDTRLVNDAKAAGVDLALNDPVGLDDLQQPAEQSSFSPESLFENIGVPGAYDKFYDQDQPHSTPNEPAEKSEDMALEPLPISTQELCAASDNGDTAGLPDDSNACHTNSSPPTQPIPESSPVPASKENADEFDMALMDMSIHTSMIDDLVQETQIMIPETPETGPAPVAAESSCGPARVDGAAALGADILNAIDLDMDMLGSDLDAAEILVVSSDEDHSDTASERNGNAATSVQPAQPVTFSSPQSMPRRPARPQFRRQTPPPSSTAEAANGLSQHTGMLPSSSPVRAPGQRRLIRGRPAANYATSPKHTPSPSPKLPPAAQDDMVTPTRSRRQKKRRLRLKRPPQARKKLIPNQFIDNEVEVGDSDNDGDSDGGGDGLRRKFVASADEDEGSREDLDQDLSSFIVDDGDVEYDTPLKNRGGASASQSAADDVSSEPGHSMDFYRRAMHSQGTPVSELMRRLAEREKKRRWVDDTPMRKNQPALMLVGSDDDASDGHSVAGYTDDDDNGEGDQGSSDFERAEDLFTQLR</sequence>
<organism evidence="1 2">
    <name type="scientific">Linderina macrospora</name>
    <dbReference type="NCBI Taxonomy" id="4868"/>
    <lineage>
        <taxon>Eukaryota</taxon>
        <taxon>Fungi</taxon>
        <taxon>Fungi incertae sedis</taxon>
        <taxon>Zoopagomycota</taxon>
        <taxon>Kickxellomycotina</taxon>
        <taxon>Kickxellomycetes</taxon>
        <taxon>Kickxellales</taxon>
        <taxon>Kickxellaceae</taxon>
        <taxon>Linderina</taxon>
    </lineage>
</organism>
<comment type="caution">
    <text evidence="1">The sequence shown here is derived from an EMBL/GenBank/DDBJ whole genome shotgun (WGS) entry which is preliminary data.</text>
</comment>
<evidence type="ECO:0000313" key="1">
    <source>
        <dbReference type="EMBL" id="KAJ1949769.1"/>
    </source>
</evidence>
<dbReference type="EMBL" id="JANBPW010000366">
    <property type="protein sequence ID" value="KAJ1949769.1"/>
    <property type="molecule type" value="Genomic_DNA"/>
</dbReference>
<gene>
    <name evidence="1" type="ORF">FBU59_000997</name>
</gene>
<protein>
    <submittedName>
        <fullName evidence="1">Uncharacterized protein</fullName>
    </submittedName>
</protein>
<reference evidence="1" key="1">
    <citation type="submission" date="2022-07" db="EMBL/GenBank/DDBJ databases">
        <title>Phylogenomic reconstructions and comparative analyses of Kickxellomycotina fungi.</title>
        <authorList>
            <person name="Reynolds N.K."/>
            <person name="Stajich J.E."/>
            <person name="Barry K."/>
            <person name="Grigoriev I.V."/>
            <person name="Crous P."/>
            <person name="Smith M.E."/>
        </authorList>
    </citation>
    <scope>NUCLEOTIDE SEQUENCE</scope>
    <source>
        <strain evidence="1">NRRL 5244</strain>
    </source>
</reference>
<evidence type="ECO:0000313" key="2">
    <source>
        <dbReference type="Proteomes" id="UP001150603"/>
    </source>
</evidence>
<name>A0ACC1JF39_9FUNG</name>
<accession>A0ACC1JF39</accession>
<keyword evidence="2" id="KW-1185">Reference proteome</keyword>
<proteinExistence type="predicted"/>
<feature type="non-terminal residue" evidence="1">
    <location>
        <position position="1"/>
    </location>
</feature>